<sequence length="134" mass="14652">MTTKAHPKPAAPEPGTAGVEPPDFHFGRVHEPPPPPIREQPAATAQAIKGMHIRKATKYLKDVTLKKQCVPFRRYNDRDDPSSVPSSYTQQLTATCNSAPGDLARSAGLHRLMCSEVPLVLGQICMSYDYINGL</sequence>
<dbReference type="Proteomes" id="UP001488838">
    <property type="component" value="Unassembled WGS sequence"/>
</dbReference>
<organism evidence="2 3">
    <name type="scientific">Myodes glareolus</name>
    <name type="common">Bank vole</name>
    <name type="synonym">Clethrionomys glareolus</name>
    <dbReference type="NCBI Taxonomy" id="447135"/>
    <lineage>
        <taxon>Eukaryota</taxon>
        <taxon>Metazoa</taxon>
        <taxon>Chordata</taxon>
        <taxon>Craniata</taxon>
        <taxon>Vertebrata</taxon>
        <taxon>Euteleostomi</taxon>
        <taxon>Mammalia</taxon>
        <taxon>Eutheria</taxon>
        <taxon>Euarchontoglires</taxon>
        <taxon>Glires</taxon>
        <taxon>Rodentia</taxon>
        <taxon>Myomorpha</taxon>
        <taxon>Muroidea</taxon>
        <taxon>Cricetidae</taxon>
        <taxon>Arvicolinae</taxon>
        <taxon>Myodes</taxon>
    </lineage>
</organism>
<evidence type="ECO:0000313" key="3">
    <source>
        <dbReference type="Proteomes" id="UP001488838"/>
    </source>
</evidence>
<accession>A0AAW0I9I8</accession>
<evidence type="ECO:0000313" key="2">
    <source>
        <dbReference type="EMBL" id="KAK7811076.1"/>
    </source>
</evidence>
<dbReference type="InterPro" id="IPR036394">
    <property type="entry name" value="Ribosomal_uL22_sf"/>
</dbReference>
<feature type="region of interest" description="Disordered" evidence="1">
    <location>
        <begin position="1"/>
        <end position="40"/>
    </location>
</feature>
<protein>
    <submittedName>
        <fullName evidence="2">Uncharacterized protein</fullName>
    </submittedName>
</protein>
<dbReference type="EMBL" id="JBBHLL010000181">
    <property type="protein sequence ID" value="KAK7811076.1"/>
    <property type="molecule type" value="Genomic_DNA"/>
</dbReference>
<feature type="compositionally biased region" description="Basic and acidic residues" evidence="1">
    <location>
        <begin position="22"/>
        <end position="31"/>
    </location>
</feature>
<dbReference type="SUPFAM" id="SSF54843">
    <property type="entry name" value="Ribosomal protein L22"/>
    <property type="match status" value="1"/>
</dbReference>
<dbReference type="GO" id="GO:0002181">
    <property type="term" value="P:cytoplasmic translation"/>
    <property type="evidence" value="ECO:0007669"/>
    <property type="project" value="TreeGrafter"/>
</dbReference>
<dbReference type="GO" id="GO:0003735">
    <property type="term" value="F:structural constituent of ribosome"/>
    <property type="evidence" value="ECO:0007669"/>
    <property type="project" value="InterPro"/>
</dbReference>
<proteinExistence type="predicted"/>
<dbReference type="InterPro" id="IPR005721">
    <property type="entry name" value="Ribosomal_uL22_euk/arc"/>
</dbReference>
<dbReference type="GO" id="GO:0022625">
    <property type="term" value="C:cytosolic large ribosomal subunit"/>
    <property type="evidence" value="ECO:0007669"/>
    <property type="project" value="TreeGrafter"/>
</dbReference>
<dbReference type="AlphaFoldDB" id="A0AAW0I9I8"/>
<comment type="caution">
    <text evidence="2">The sequence shown here is derived from an EMBL/GenBank/DDBJ whole genome shotgun (WGS) entry which is preliminary data.</text>
</comment>
<dbReference type="PANTHER" id="PTHR11593">
    <property type="entry name" value="60S RIBOSOMAL PROTEIN L17"/>
    <property type="match status" value="1"/>
</dbReference>
<reference evidence="2 3" key="1">
    <citation type="journal article" date="2023" name="bioRxiv">
        <title>Conserved and derived expression patterns and positive selection on dental genes reveal complex evolutionary context of ever-growing rodent molars.</title>
        <authorList>
            <person name="Calamari Z.T."/>
            <person name="Song A."/>
            <person name="Cohen E."/>
            <person name="Akter M."/>
            <person name="Roy R.D."/>
            <person name="Hallikas O."/>
            <person name="Christensen M.M."/>
            <person name="Li P."/>
            <person name="Marangoni P."/>
            <person name="Jernvall J."/>
            <person name="Klein O.D."/>
        </authorList>
    </citation>
    <scope>NUCLEOTIDE SEQUENCE [LARGE SCALE GENOMIC DNA]</scope>
    <source>
        <strain evidence="2">V071</strain>
    </source>
</reference>
<evidence type="ECO:0000256" key="1">
    <source>
        <dbReference type="SAM" id="MobiDB-lite"/>
    </source>
</evidence>
<name>A0AAW0I9I8_MYOGA</name>
<dbReference type="PANTHER" id="PTHR11593:SF10">
    <property type="entry name" value="60S RIBOSOMAL PROTEIN L17"/>
    <property type="match status" value="1"/>
</dbReference>
<dbReference type="Gene3D" id="3.90.470.10">
    <property type="entry name" value="Ribosomal protein L22/L17"/>
    <property type="match status" value="1"/>
</dbReference>
<keyword evidence="3" id="KW-1185">Reference proteome</keyword>
<gene>
    <name evidence="2" type="ORF">U0070_016016</name>
</gene>